<evidence type="ECO:0000313" key="2">
    <source>
        <dbReference type="EMBL" id="TDS62075.1"/>
    </source>
</evidence>
<dbReference type="PANTHER" id="PTHR39165:SF1">
    <property type="entry name" value="DUF456 DOMAIN-CONTAINING PROTEIN"/>
    <property type="match status" value="1"/>
</dbReference>
<feature type="transmembrane region" description="Helical" evidence="1">
    <location>
        <begin position="88"/>
        <end position="113"/>
    </location>
</feature>
<name>A0A4V3E8X0_9FLAO</name>
<dbReference type="RefSeq" id="WP_133712087.1">
    <property type="nucleotide sequence ID" value="NZ_SOAG01000007.1"/>
</dbReference>
<keyword evidence="1" id="KW-0472">Membrane</keyword>
<gene>
    <name evidence="2" type="ORF">C8P70_10741</name>
</gene>
<keyword evidence="3" id="KW-1185">Reference proteome</keyword>
<proteinExistence type="predicted"/>
<dbReference type="EMBL" id="SOAG01000007">
    <property type="protein sequence ID" value="TDS62075.1"/>
    <property type="molecule type" value="Genomic_DNA"/>
</dbReference>
<dbReference type="Proteomes" id="UP000295215">
    <property type="component" value="Unassembled WGS sequence"/>
</dbReference>
<dbReference type="OrthoDB" id="9808460at2"/>
<keyword evidence="1" id="KW-0812">Transmembrane</keyword>
<dbReference type="InterPro" id="IPR007403">
    <property type="entry name" value="DUF456"/>
</dbReference>
<comment type="caution">
    <text evidence="2">The sequence shown here is derived from an EMBL/GenBank/DDBJ whole genome shotgun (WGS) entry which is preliminary data.</text>
</comment>
<accession>A0A4V3E8X0</accession>
<feature type="transmembrane region" description="Helical" evidence="1">
    <location>
        <begin position="47"/>
        <end position="68"/>
    </location>
</feature>
<feature type="transmembrane region" description="Helical" evidence="1">
    <location>
        <begin position="133"/>
        <end position="159"/>
    </location>
</feature>
<dbReference type="PANTHER" id="PTHR39165">
    <property type="entry name" value="IG HYPOTHETICAL 17883"/>
    <property type="match status" value="1"/>
</dbReference>
<dbReference type="Pfam" id="PF04306">
    <property type="entry name" value="DUF456"/>
    <property type="match status" value="1"/>
</dbReference>
<evidence type="ECO:0000313" key="3">
    <source>
        <dbReference type="Proteomes" id="UP000295215"/>
    </source>
</evidence>
<organism evidence="2 3">
    <name type="scientific">Myroides indicus</name>
    <dbReference type="NCBI Taxonomy" id="1323422"/>
    <lineage>
        <taxon>Bacteria</taxon>
        <taxon>Pseudomonadati</taxon>
        <taxon>Bacteroidota</taxon>
        <taxon>Flavobacteriia</taxon>
        <taxon>Flavobacteriales</taxon>
        <taxon>Flavobacteriaceae</taxon>
        <taxon>Myroides</taxon>
    </lineage>
</organism>
<evidence type="ECO:0008006" key="4">
    <source>
        <dbReference type="Google" id="ProtNLM"/>
    </source>
</evidence>
<reference evidence="2 3" key="1">
    <citation type="submission" date="2019-03" db="EMBL/GenBank/DDBJ databases">
        <title>Genomic Encyclopedia of Archaeal and Bacterial Type Strains, Phase II (KMG-II): from individual species to whole genera.</title>
        <authorList>
            <person name="Goeker M."/>
        </authorList>
    </citation>
    <scope>NUCLEOTIDE SEQUENCE [LARGE SCALE GENOMIC DNA]</scope>
    <source>
        <strain evidence="2 3">DSM 28213</strain>
    </source>
</reference>
<keyword evidence="1" id="KW-1133">Transmembrane helix</keyword>
<dbReference type="AlphaFoldDB" id="A0A4V3E8X0"/>
<sequence>MEYFLLFISLILLILGIIGSILPALPGLPLSWLGLLSLFLIDEIQFSSFMLLITLFITLFISVLDYLIPAQGTKRFGGSKYGIWGTNIGLVIGIFIPVPLGFLIGPFVGALIGELLFDIKNVKRAFKAATGSLIGFLASTFIKLVTCIAFVGVAVKVIFVNLKIWF</sequence>
<evidence type="ECO:0000256" key="1">
    <source>
        <dbReference type="SAM" id="Phobius"/>
    </source>
</evidence>
<protein>
    <recommendedName>
        <fullName evidence="4">DUF456 family protein</fullName>
    </recommendedName>
</protein>